<evidence type="ECO:0000256" key="9">
    <source>
        <dbReference type="SAM" id="Phobius"/>
    </source>
</evidence>
<comment type="subcellular location">
    <subcellularLocation>
        <location evidence="1">Cell membrane</location>
        <topology evidence="1">Multi-pass membrane protein</topology>
    </subcellularLocation>
</comment>
<organism evidence="10 11">
    <name type="scientific">Nakamurella aerolata</name>
    <dbReference type="NCBI Taxonomy" id="1656892"/>
    <lineage>
        <taxon>Bacteria</taxon>
        <taxon>Bacillati</taxon>
        <taxon>Actinomycetota</taxon>
        <taxon>Actinomycetes</taxon>
        <taxon>Nakamurellales</taxon>
        <taxon>Nakamurellaceae</taxon>
        <taxon>Nakamurella</taxon>
    </lineage>
</organism>
<sequence>MTSASTDVRGPRAPAHKPGGTTLSGRRRRGWLVGALALLALLASVALATGIGSVSIGPGQVWTVIAHQLGLGDAAPTPQQHSIVWNIRLPRVLTAALVGAALAVCGAVMQTLTRNDLADPYLLGLSSGAALGAVSVLLLGLSVALPMAAFAGAVLALAATLALSRGSAAGGVGKVVLAGVAVAQIFSAVTSVVIFVTASNDAYREVLSWLMGSLGGSRWSLLLPAVPIVLAGVAVLVAHSRDLDAFAFGDTAAESLGVAAGRTRLVLMLTVAVLTGTAVAVSGAIGFVGLVLPHLVRMIVGVTHARLLVLLVPIGAVFMIWADTAARTAFGAQEIPVGVVTGLVGAPVFALILLRRWQR</sequence>
<feature type="transmembrane region" description="Helical" evidence="9">
    <location>
        <begin position="265"/>
        <end position="292"/>
    </location>
</feature>
<feature type="transmembrane region" description="Helical" evidence="9">
    <location>
        <begin position="219"/>
        <end position="238"/>
    </location>
</feature>
<feature type="transmembrane region" description="Helical" evidence="9">
    <location>
        <begin position="145"/>
        <end position="163"/>
    </location>
</feature>
<feature type="transmembrane region" description="Helical" evidence="9">
    <location>
        <begin position="298"/>
        <end position="322"/>
    </location>
</feature>
<keyword evidence="3" id="KW-0813">Transport</keyword>
<dbReference type="AlphaFoldDB" id="A0A849AE04"/>
<evidence type="ECO:0000313" key="10">
    <source>
        <dbReference type="EMBL" id="NNG37418.1"/>
    </source>
</evidence>
<feature type="region of interest" description="Disordered" evidence="8">
    <location>
        <begin position="1"/>
        <end position="23"/>
    </location>
</feature>
<evidence type="ECO:0000256" key="8">
    <source>
        <dbReference type="SAM" id="MobiDB-lite"/>
    </source>
</evidence>
<feature type="transmembrane region" description="Helical" evidence="9">
    <location>
        <begin position="175"/>
        <end position="199"/>
    </location>
</feature>
<keyword evidence="5 9" id="KW-0812">Transmembrane</keyword>
<gene>
    <name evidence="10" type="ORF">HKD39_17260</name>
</gene>
<dbReference type="GO" id="GO:0005886">
    <property type="term" value="C:plasma membrane"/>
    <property type="evidence" value="ECO:0007669"/>
    <property type="project" value="UniProtKB-SubCell"/>
</dbReference>
<keyword evidence="7 9" id="KW-0472">Membrane</keyword>
<evidence type="ECO:0000256" key="3">
    <source>
        <dbReference type="ARBA" id="ARBA00022448"/>
    </source>
</evidence>
<accession>A0A849AE04</accession>
<dbReference type="CDD" id="cd06550">
    <property type="entry name" value="TM_ABC_iron-siderophores_like"/>
    <property type="match status" value="1"/>
</dbReference>
<evidence type="ECO:0000256" key="6">
    <source>
        <dbReference type="ARBA" id="ARBA00022989"/>
    </source>
</evidence>
<evidence type="ECO:0000256" key="2">
    <source>
        <dbReference type="ARBA" id="ARBA00007935"/>
    </source>
</evidence>
<dbReference type="SUPFAM" id="SSF81345">
    <property type="entry name" value="ABC transporter involved in vitamin B12 uptake, BtuC"/>
    <property type="match status" value="1"/>
</dbReference>
<dbReference type="Gene3D" id="1.10.3470.10">
    <property type="entry name" value="ABC transporter involved in vitamin B12 uptake, BtuC"/>
    <property type="match status" value="1"/>
</dbReference>
<dbReference type="RefSeq" id="WP_171201115.1">
    <property type="nucleotide sequence ID" value="NZ_JABEND010000013.1"/>
</dbReference>
<evidence type="ECO:0000256" key="7">
    <source>
        <dbReference type="ARBA" id="ARBA00023136"/>
    </source>
</evidence>
<dbReference type="FunFam" id="1.10.3470.10:FF:000001">
    <property type="entry name" value="Vitamin B12 ABC transporter permease BtuC"/>
    <property type="match status" value="1"/>
</dbReference>
<comment type="caution">
    <text evidence="10">The sequence shown here is derived from an EMBL/GenBank/DDBJ whole genome shotgun (WGS) entry which is preliminary data.</text>
</comment>
<feature type="transmembrane region" description="Helical" evidence="9">
    <location>
        <begin position="31"/>
        <end position="52"/>
    </location>
</feature>
<keyword evidence="11" id="KW-1185">Reference proteome</keyword>
<dbReference type="InterPro" id="IPR000522">
    <property type="entry name" value="ABC_transptr_permease_BtuC"/>
</dbReference>
<evidence type="ECO:0000256" key="4">
    <source>
        <dbReference type="ARBA" id="ARBA00022475"/>
    </source>
</evidence>
<protein>
    <submittedName>
        <fullName evidence="10">Iron chelate uptake ABC transporter family permease subunit</fullName>
    </submittedName>
</protein>
<dbReference type="PANTHER" id="PTHR30472:SF67">
    <property type="entry name" value="PERMEASE OF ABC TRANSPORTER-RELATED"/>
    <property type="match status" value="1"/>
</dbReference>
<feature type="transmembrane region" description="Helical" evidence="9">
    <location>
        <begin position="121"/>
        <end position="139"/>
    </location>
</feature>
<dbReference type="PANTHER" id="PTHR30472">
    <property type="entry name" value="FERRIC ENTEROBACTIN TRANSPORT SYSTEM PERMEASE PROTEIN"/>
    <property type="match status" value="1"/>
</dbReference>
<keyword evidence="6 9" id="KW-1133">Transmembrane helix</keyword>
<dbReference type="InterPro" id="IPR037294">
    <property type="entry name" value="ABC_BtuC-like"/>
</dbReference>
<reference evidence="10 11" key="1">
    <citation type="submission" date="2020-05" db="EMBL/GenBank/DDBJ databases">
        <title>Nakamurella sp. DB0629 isolated from air conditioner.</title>
        <authorList>
            <person name="Kim D.H."/>
            <person name="Kim D.-U."/>
        </authorList>
    </citation>
    <scope>NUCLEOTIDE SEQUENCE [LARGE SCALE GENOMIC DNA]</scope>
    <source>
        <strain evidence="10 11">DB0629</strain>
    </source>
</reference>
<dbReference type="Pfam" id="PF01032">
    <property type="entry name" value="FecCD"/>
    <property type="match status" value="1"/>
</dbReference>
<feature type="transmembrane region" description="Helical" evidence="9">
    <location>
        <begin position="92"/>
        <end position="109"/>
    </location>
</feature>
<proteinExistence type="inferred from homology"/>
<dbReference type="GO" id="GO:0022857">
    <property type="term" value="F:transmembrane transporter activity"/>
    <property type="evidence" value="ECO:0007669"/>
    <property type="project" value="InterPro"/>
</dbReference>
<evidence type="ECO:0000256" key="5">
    <source>
        <dbReference type="ARBA" id="ARBA00022692"/>
    </source>
</evidence>
<dbReference type="Proteomes" id="UP000562984">
    <property type="component" value="Unassembled WGS sequence"/>
</dbReference>
<comment type="similarity">
    <text evidence="2">Belongs to the binding-protein-dependent transport system permease family. FecCD subfamily.</text>
</comment>
<evidence type="ECO:0000256" key="1">
    <source>
        <dbReference type="ARBA" id="ARBA00004651"/>
    </source>
</evidence>
<dbReference type="EMBL" id="JABEND010000013">
    <property type="protein sequence ID" value="NNG37418.1"/>
    <property type="molecule type" value="Genomic_DNA"/>
</dbReference>
<name>A0A849AE04_9ACTN</name>
<evidence type="ECO:0000313" key="11">
    <source>
        <dbReference type="Proteomes" id="UP000562984"/>
    </source>
</evidence>
<feature type="transmembrane region" description="Helical" evidence="9">
    <location>
        <begin position="334"/>
        <end position="354"/>
    </location>
</feature>
<keyword evidence="4" id="KW-1003">Cell membrane</keyword>
<dbReference type="GO" id="GO:0033214">
    <property type="term" value="P:siderophore-iron import into cell"/>
    <property type="evidence" value="ECO:0007669"/>
    <property type="project" value="TreeGrafter"/>
</dbReference>